<dbReference type="InterPro" id="IPR002052">
    <property type="entry name" value="DNA_methylase_N6_adenine_CS"/>
</dbReference>
<keyword evidence="4 8" id="KW-0808">Transferase</keyword>
<feature type="binding site" evidence="7">
    <location>
        <position position="10"/>
    </location>
    <ligand>
        <name>S-adenosyl-L-methionine</name>
        <dbReference type="ChEBI" id="CHEBI:59789"/>
    </ligand>
</feature>
<dbReference type="InterPro" id="IPR012263">
    <property type="entry name" value="M_m6A_EcoRV"/>
</dbReference>
<dbReference type="SUPFAM" id="SSF53335">
    <property type="entry name" value="S-adenosyl-L-methionine-dependent methyltransferases"/>
    <property type="match status" value="1"/>
</dbReference>
<sequence length="271" mass="31603">MPFLRWTGSKRWFTKSYINEFLPSSFNNYHEPFLGAGSVYFYLKGLDLTSGIDFHLSDSNKELINAYIQIRDNPEEVISYLKNFINSENQYYHIRQLKPRKEEKKAARFIYLNRTSFNGIYRVNSQGLYNVPYGHREKVDVVTEKLLLEVSRNLQGASFTSQSFEQTITNVKKGDLVFLDPPYTVAHENNGFIEYNQHLFSWTDQEKLRDYVKELIKKEAFFILTNASHNSILELYSGIGEIKKLSRLSQVGGRNKTRGSYNELIITNTTI</sequence>
<dbReference type="PANTHER" id="PTHR30481">
    <property type="entry name" value="DNA ADENINE METHYLASE"/>
    <property type="match status" value="1"/>
</dbReference>
<proteinExistence type="inferred from homology"/>
<keyword evidence="3 8" id="KW-0489">Methyltransferase</keyword>
<dbReference type="GO" id="GO:0009007">
    <property type="term" value="F:site-specific DNA-methyltransferase (adenine-specific) activity"/>
    <property type="evidence" value="ECO:0007669"/>
    <property type="project" value="UniProtKB-UniRule"/>
</dbReference>
<name>A0A327RV13_9SPHI</name>
<dbReference type="GO" id="GO:0032259">
    <property type="term" value="P:methylation"/>
    <property type="evidence" value="ECO:0007669"/>
    <property type="project" value="UniProtKB-KW"/>
</dbReference>
<dbReference type="PRINTS" id="PR00505">
    <property type="entry name" value="D12N6MTFRASE"/>
</dbReference>
<dbReference type="InterPro" id="IPR012327">
    <property type="entry name" value="MeTrfase_D12"/>
</dbReference>
<protein>
    <recommendedName>
        <fullName evidence="2 8">Site-specific DNA-methyltransferase (adenine-specific)</fullName>
        <ecNumber evidence="2 8">2.1.1.72</ecNumber>
    </recommendedName>
</protein>
<dbReference type="GO" id="GO:0009307">
    <property type="term" value="P:DNA restriction-modification system"/>
    <property type="evidence" value="ECO:0007669"/>
    <property type="project" value="InterPro"/>
</dbReference>
<dbReference type="Pfam" id="PF02086">
    <property type="entry name" value="MethyltransfD12"/>
    <property type="match status" value="1"/>
</dbReference>
<dbReference type="InterPro" id="IPR023095">
    <property type="entry name" value="Ade_MeTrfase_dom_2"/>
</dbReference>
<evidence type="ECO:0000256" key="2">
    <source>
        <dbReference type="ARBA" id="ARBA00011900"/>
    </source>
</evidence>
<reference evidence="9 10" key="1">
    <citation type="submission" date="2018-06" db="EMBL/GenBank/DDBJ databases">
        <title>Genomic Encyclopedia of Archaeal and Bacterial Type Strains, Phase II (KMG-II): from individual species to whole genera.</title>
        <authorList>
            <person name="Goeker M."/>
        </authorList>
    </citation>
    <scope>NUCLEOTIDE SEQUENCE [LARGE SCALE GENOMIC DNA]</scope>
    <source>
        <strain evidence="9 10">DSM 14825</strain>
    </source>
</reference>
<dbReference type="InterPro" id="IPR029063">
    <property type="entry name" value="SAM-dependent_MTases_sf"/>
</dbReference>
<gene>
    <name evidence="9" type="ORF">LY11_05254</name>
</gene>
<dbReference type="GO" id="GO:1904047">
    <property type="term" value="F:S-adenosyl-L-methionine binding"/>
    <property type="evidence" value="ECO:0007669"/>
    <property type="project" value="TreeGrafter"/>
</dbReference>
<evidence type="ECO:0000313" key="10">
    <source>
        <dbReference type="Proteomes" id="UP000249754"/>
    </source>
</evidence>
<dbReference type="NCBIfam" id="TIGR00571">
    <property type="entry name" value="dam"/>
    <property type="match status" value="1"/>
</dbReference>
<evidence type="ECO:0000256" key="7">
    <source>
        <dbReference type="PIRSR" id="PIRSR000398-1"/>
    </source>
</evidence>
<dbReference type="EC" id="2.1.1.72" evidence="2 8"/>
<dbReference type="GO" id="GO:0006298">
    <property type="term" value="P:mismatch repair"/>
    <property type="evidence" value="ECO:0007669"/>
    <property type="project" value="TreeGrafter"/>
</dbReference>
<dbReference type="PROSITE" id="PS00092">
    <property type="entry name" value="N6_MTASE"/>
    <property type="match status" value="1"/>
</dbReference>
<feature type="binding site" evidence="7">
    <location>
        <position position="180"/>
    </location>
    <ligand>
        <name>S-adenosyl-L-methionine</name>
        <dbReference type="ChEBI" id="CHEBI:59789"/>
    </ligand>
</feature>
<comment type="caution">
    <text evidence="9">The sequence shown here is derived from an EMBL/GenBank/DDBJ whole genome shotgun (WGS) entry which is preliminary data.</text>
</comment>
<evidence type="ECO:0000256" key="6">
    <source>
        <dbReference type="ARBA" id="ARBA00047942"/>
    </source>
</evidence>
<dbReference type="Gene3D" id="1.10.1020.10">
    <property type="entry name" value="Adenine-specific Methyltransferase, Domain 2"/>
    <property type="match status" value="1"/>
</dbReference>
<evidence type="ECO:0000256" key="4">
    <source>
        <dbReference type="ARBA" id="ARBA00022679"/>
    </source>
</evidence>
<accession>A0A327RV13</accession>
<dbReference type="Gene3D" id="3.40.50.150">
    <property type="entry name" value="Vaccinia Virus protein VP39"/>
    <property type="match status" value="1"/>
</dbReference>
<comment type="catalytic activity">
    <reaction evidence="6 8">
        <text>a 2'-deoxyadenosine in DNA + S-adenosyl-L-methionine = an N(6)-methyl-2'-deoxyadenosine in DNA + S-adenosyl-L-homocysteine + H(+)</text>
        <dbReference type="Rhea" id="RHEA:15197"/>
        <dbReference type="Rhea" id="RHEA-COMP:12418"/>
        <dbReference type="Rhea" id="RHEA-COMP:12419"/>
        <dbReference type="ChEBI" id="CHEBI:15378"/>
        <dbReference type="ChEBI" id="CHEBI:57856"/>
        <dbReference type="ChEBI" id="CHEBI:59789"/>
        <dbReference type="ChEBI" id="CHEBI:90615"/>
        <dbReference type="ChEBI" id="CHEBI:90616"/>
        <dbReference type="EC" id="2.1.1.72"/>
    </reaction>
</comment>
<feature type="binding site" evidence="7">
    <location>
        <position position="58"/>
    </location>
    <ligand>
        <name>S-adenosyl-L-methionine</name>
        <dbReference type="ChEBI" id="CHEBI:59789"/>
    </ligand>
</feature>
<evidence type="ECO:0000256" key="5">
    <source>
        <dbReference type="ARBA" id="ARBA00022691"/>
    </source>
</evidence>
<organism evidence="9 10">
    <name type="scientific">Pedobacter cryoconitis</name>
    <dbReference type="NCBI Taxonomy" id="188932"/>
    <lineage>
        <taxon>Bacteria</taxon>
        <taxon>Pseudomonadati</taxon>
        <taxon>Bacteroidota</taxon>
        <taxon>Sphingobacteriia</taxon>
        <taxon>Sphingobacteriales</taxon>
        <taxon>Sphingobacteriaceae</taxon>
        <taxon>Pedobacter</taxon>
    </lineage>
</organism>
<dbReference type="EMBL" id="QLLR01000057">
    <property type="protein sequence ID" value="RAJ19882.1"/>
    <property type="molecule type" value="Genomic_DNA"/>
</dbReference>
<feature type="binding site" evidence="7">
    <location>
        <position position="6"/>
    </location>
    <ligand>
        <name>S-adenosyl-L-methionine</name>
        <dbReference type="ChEBI" id="CHEBI:59789"/>
    </ligand>
</feature>
<evidence type="ECO:0000256" key="8">
    <source>
        <dbReference type="RuleBase" id="RU361257"/>
    </source>
</evidence>
<evidence type="ECO:0000256" key="3">
    <source>
        <dbReference type="ARBA" id="ARBA00022603"/>
    </source>
</evidence>
<evidence type="ECO:0000313" key="9">
    <source>
        <dbReference type="EMBL" id="RAJ19882.1"/>
    </source>
</evidence>
<dbReference type="PANTHER" id="PTHR30481:SF3">
    <property type="entry name" value="DNA ADENINE METHYLASE"/>
    <property type="match status" value="1"/>
</dbReference>
<dbReference type="GO" id="GO:0043565">
    <property type="term" value="F:sequence-specific DNA binding"/>
    <property type="evidence" value="ECO:0007669"/>
    <property type="project" value="TreeGrafter"/>
</dbReference>
<dbReference type="PIRSF" id="PIRSF000398">
    <property type="entry name" value="M_m6A_EcoRV"/>
    <property type="match status" value="1"/>
</dbReference>
<dbReference type="Proteomes" id="UP000249754">
    <property type="component" value="Unassembled WGS sequence"/>
</dbReference>
<dbReference type="AlphaFoldDB" id="A0A327RV13"/>
<evidence type="ECO:0000256" key="1">
    <source>
        <dbReference type="ARBA" id="ARBA00006594"/>
    </source>
</evidence>
<keyword evidence="5 8" id="KW-0949">S-adenosyl-L-methionine</keyword>
<comment type="similarity">
    <text evidence="1 8">Belongs to the N(4)/N(6)-methyltransferase family.</text>
</comment>